<keyword evidence="2" id="KW-1185">Reference proteome</keyword>
<dbReference type="AlphaFoldDB" id="A0A074YVD1"/>
<name>A0A074YVD1_OPIVI</name>
<feature type="non-terminal residue" evidence="1">
    <location>
        <position position="1"/>
    </location>
</feature>
<dbReference type="Proteomes" id="UP000054324">
    <property type="component" value="Unassembled WGS sequence"/>
</dbReference>
<organism evidence="1 2">
    <name type="scientific">Opisthorchis viverrini</name>
    <name type="common">Southeast Asian liver fluke</name>
    <dbReference type="NCBI Taxonomy" id="6198"/>
    <lineage>
        <taxon>Eukaryota</taxon>
        <taxon>Metazoa</taxon>
        <taxon>Spiralia</taxon>
        <taxon>Lophotrochozoa</taxon>
        <taxon>Platyhelminthes</taxon>
        <taxon>Trematoda</taxon>
        <taxon>Digenea</taxon>
        <taxon>Opisthorchiida</taxon>
        <taxon>Opisthorchiata</taxon>
        <taxon>Opisthorchiidae</taxon>
        <taxon>Opisthorchis</taxon>
    </lineage>
</organism>
<dbReference type="KEGG" id="ovi:T265_12186"/>
<evidence type="ECO:0000313" key="1">
    <source>
        <dbReference type="EMBL" id="KER18706.1"/>
    </source>
</evidence>
<gene>
    <name evidence="1" type="ORF">T265_12186</name>
</gene>
<reference evidence="1 2" key="1">
    <citation type="submission" date="2013-11" db="EMBL/GenBank/DDBJ databases">
        <title>Opisthorchis viverrini - life in the bile duct.</title>
        <authorList>
            <person name="Young N.D."/>
            <person name="Nagarajan N."/>
            <person name="Lin S.J."/>
            <person name="Korhonen P.K."/>
            <person name="Jex A.R."/>
            <person name="Hall R.S."/>
            <person name="Safavi-Hemami H."/>
            <person name="Kaewkong W."/>
            <person name="Bertrand D."/>
            <person name="Gao S."/>
            <person name="Seet Q."/>
            <person name="Wongkham S."/>
            <person name="Teh B.T."/>
            <person name="Wongkham C."/>
            <person name="Intapan P.M."/>
            <person name="Maleewong W."/>
            <person name="Yang X."/>
            <person name="Hu M."/>
            <person name="Wang Z."/>
            <person name="Hofmann A."/>
            <person name="Sternberg P.W."/>
            <person name="Tan P."/>
            <person name="Wang J."/>
            <person name="Gasser R.B."/>
        </authorList>
    </citation>
    <scope>NUCLEOTIDE SEQUENCE [LARGE SCALE GENOMIC DNA]</scope>
</reference>
<dbReference type="RefSeq" id="XP_009177547.1">
    <property type="nucleotide sequence ID" value="XM_009179283.1"/>
</dbReference>
<feature type="non-terminal residue" evidence="1">
    <location>
        <position position="88"/>
    </location>
</feature>
<dbReference type="GeneID" id="20326354"/>
<proteinExistence type="predicted"/>
<evidence type="ECO:0000313" key="2">
    <source>
        <dbReference type="Proteomes" id="UP000054324"/>
    </source>
</evidence>
<sequence>AFSTGSQAVQVTVIRWPSVSRDCEIPEAIYRYLENQVSRAVLRRSRWPIAETATPRTYLTRDWSEGGRAGQSGTREATWIGSQAIHGL</sequence>
<dbReference type="EMBL" id="KL598496">
    <property type="protein sequence ID" value="KER18706.1"/>
    <property type="molecule type" value="Genomic_DNA"/>
</dbReference>
<dbReference type="CTD" id="20326354"/>
<protein>
    <submittedName>
        <fullName evidence="1">Uncharacterized protein</fullName>
    </submittedName>
</protein>
<accession>A0A074YVD1</accession>